<reference evidence="3 4" key="1">
    <citation type="journal article" date="2016" name="Nat. Commun.">
        <title>Thousands of microbial genomes shed light on interconnected biogeochemical processes in an aquifer system.</title>
        <authorList>
            <person name="Anantharaman K."/>
            <person name="Brown C.T."/>
            <person name="Hug L.A."/>
            <person name="Sharon I."/>
            <person name="Castelle C.J."/>
            <person name="Probst A.J."/>
            <person name="Thomas B.C."/>
            <person name="Singh A."/>
            <person name="Wilkins M.J."/>
            <person name="Karaoz U."/>
            <person name="Brodie E.L."/>
            <person name="Williams K.H."/>
            <person name="Hubbard S.S."/>
            <person name="Banfield J.F."/>
        </authorList>
    </citation>
    <scope>NUCLEOTIDE SEQUENCE [LARGE SCALE GENOMIC DNA]</scope>
</reference>
<evidence type="ECO:0000256" key="2">
    <source>
        <dbReference type="ARBA" id="ARBA00022679"/>
    </source>
</evidence>
<keyword evidence="1" id="KW-0328">Glycosyltransferase</keyword>
<dbReference type="GO" id="GO:0008107">
    <property type="term" value="F:galactoside 2-alpha-L-fucosyltransferase activity"/>
    <property type="evidence" value="ECO:0007669"/>
    <property type="project" value="InterPro"/>
</dbReference>
<accession>A0A1F6W1V9</accession>
<sequence length="296" mass="34263">MIIVRLSGGMGNQMFQYALGRTLSLKHNVPLKLDVTFLNHRVKMSYMFRPHFSFRSFDLDVFNIDATFAQPEDISFWNRPFLGGKLMLVIDAILRKLAFLPGWEKSFSFDKKVLDLGPNTYLEGFWQSEKYFLDIAQTIRQDFTLKEPLSLATQILLDDIKNTESLCVHLRRTHSGGGFHGGYDMGYYENGIKYIKEKKKIGKIFVFSDDIEWCKQNIKFSHPTMFVGSEYAGKKGEGHLYLMTACKFFIIPNSTFSWWGAWLSNNPDKIVVAPKKWFTDAKINTSDLIPDSWLRI</sequence>
<evidence type="ECO:0000313" key="4">
    <source>
        <dbReference type="Proteomes" id="UP000179275"/>
    </source>
</evidence>
<evidence type="ECO:0000313" key="3">
    <source>
        <dbReference type="EMBL" id="OGI75913.1"/>
    </source>
</evidence>
<dbReference type="STRING" id="1801756.A3C67_03545"/>
<protein>
    <recommendedName>
        <fullName evidence="5">Glycosyl transferase family 11</fullName>
    </recommendedName>
</protein>
<dbReference type="Pfam" id="PF01531">
    <property type="entry name" value="Glyco_transf_11"/>
    <property type="match status" value="1"/>
</dbReference>
<dbReference type="PANTHER" id="PTHR11927">
    <property type="entry name" value="GALACTOSIDE 2-L-FUCOSYLTRANSFERASE"/>
    <property type="match status" value="1"/>
</dbReference>
<dbReference type="PANTHER" id="PTHR11927:SF9">
    <property type="entry name" value="L-FUCOSYLTRANSFERASE"/>
    <property type="match status" value="1"/>
</dbReference>
<dbReference type="GO" id="GO:0016020">
    <property type="term" value="C:membrane"/>
    <property type="evidence" value="ECO:0007669"/>
    <property type="project" value="InterPro"/>
</dbReference>
<dbReference type="EMBL" id="MFUG01000014">
    <property type="protein sequence ID" value="OGI75913.1"/>
    <property type="molecule type" value="Genomic_DNA"/>
</dbReference>
<name>A0A1F6W1V9_9BACT</name>
<comment type="caution">
    <text evidence="3">The sequence shown here is derived from an EMBL/GenBank/DDBJ whole genome shotgun (WGS) entry which is preliminary data.</text>
</comment>
<evidence type="ECO:0008006" key="5">
    <source>
        <dbReference type="Google" id="ProtNLM"/>
    </source>
</evidence>
<evidence type="ECO:0000256" key="1">
    <source>
        <dbReference type="ARBA" id="ARBA00022676"/>
    </source>
</evidence>
<dbReference type="AlphaFoldDB" id="A0A1F6W1V9"/>
<organism evidence="3 4">
    <name type="scientific">Candidatus Nomurabacteria bacterium RIFCSPHIGHO2_02_FULL_42_19</name>
    <dbReference type="NCBI Taxonomy" id="1801756"/>
    <lineage>
        <taxon>Bacteria</taxon>
        <taxon>Candidatus Nomuraibacteriota</taxon>
    </lineage>
</organism>
<keyword evidence="2" id="KW-0808">Transferase</keyword>
<dbReference type="CDD" id="cd11301">
    <property type="entry name" value="Fut1_Fut2_like"/>
    <property type="match status" value="1"/>
</dbReference>
<proteinExistence type="predicted"/>
<gene>
    <name evidence="3" type="ORF">A3C67_03545</name>
</gene>
<dbReference type="Proteomes" id="UP000179275">
    <property type="component" value="Unassembled WGS sequence"/>
</dbReference>
<dbReference type="InterPro" id="IPR002516">
    <property type="entry name" value="Glyco_trans_11"/>
</dbReference>
<dbReference type="GO" id="GO:0005975">
    <property type="term" value="P:carbohydrate metabolic process"/>
    <property type="evidence" value="ECO:0007669"/>
    <property type="project" value="InterPro"/>
</dbReference>